<evidence type="ECO:0000256" key="2">
    <source>
        <dbReference type="ARBA" id="ARBA00012438"/>
    </source>
</evidence>
<dbReference type="GO" id="GO:0046983">
    <property type="term" value="F:protein dimerization activity"/>
    <property type="evidence" value="ECO:0007669"/>
    <property type="project" value="InterPro"/>
</dbReference>
<evidence type="ECO:0000256" key="6">
    <source>
        <dbReference type="ARBA" id="ARBA00022840"/>
    </source>
</evidence>
<comment type="caution">
    <text evidence="10">The sequence shown here is derived from an EMBL/GenBank/DDBJ whole genome shotgun (WGS) entry which is preliminary data.</text>
</comment>
<dbReference type="Pfam" id="PF07730">
    <property type="entry name" value="HisKA_3"/>
    <property type="match status" value="1"/>
</dbReference>
<keyword evidence="8" id="KW-0472">Membrane</keyword>
<dbReference type="Proteomes" id="UP001153387">
    <property type="component" value="Unassembled WGS sequence"/>
</dbReference>
<evidence type="ECO:0000259" key="9">
    <source>
        <dbReference type="PROSITE" id="PS50109"/>
    </source>
</evidence>
<dbReference type="SUPFAM" id="SSF55781">
    <property type="entry name" value="GAF domain-like"/>
    <property type="match status" value="1"/>
</dbReference>
<dbReference type="InterPro" id="IPR036890">
    <property type="entry name" value="HATPase_C_sf"/>
</dbReference>
<keyword evidence="5" id="KW-0418">Kinase</keyword>
<protein>
    <recommendedName>
        <fullName evidence="2">histidine kinase</fullName>
        <ecNumber evidence="2">2.7.13.3</ecNumber>
    </recommendedName>
</protein>
<comment type="catalytic activity">
    <reaction evidence="1">
        <text>ATP + protein L-histidine = ADP + protein N-phospho-L-histidine.</text>
        <dbReference type="EC" id="2.7.13.3"/>
    </reaction>
</comment>
<name>A0A9X4KM15_9BACL</name>
<evidence type="ECO:0000313" key="10">
    <source>
        <dbReference type="EMBL" id="MDG0793899.1"/>
    </source>
</evidence>
<feature type="transmembrane region" description="Helical" evidence="8">
    <location>
        <begin position="66"/>
        <end position="89"/>
    </location>
</feature>
<dbReference type="Gene3D" id="3.30.565.10">
    <property type="entry name" value="Histidine kinase-like ATPase, C-terminal domain"/>
    <property type="match status" value="1"/>
</dbReference>
<proteinExistence type="predicted"/>
<dbReference type="Pfam" id="PF02518">
    <property type="entry name" value="HATPase_c"/>
    <property type="match status" value="1"/>
</dbReference>
<keyword evidence="3" id="KW-0808">Transferase</keyword>
<dbReference type="AlphaFoldDB" id="A0A9X4KM15"/>
<keyword evidence="4" id="KW-0547">Nucleotide-binding</keyword>
<dbReference type="InterPro" id="IPR011712">
    <property type="entry name" value="Sig_transdc_His_kin_sub3_dim/P"/>
</dbReference>
<gene>
    <name evidence="10" type="ORF">OMP38_26045</name>
</gene>
<dbReference type="GO" id="GO:0000155">
    <property type="term" value="F:phosphorelay sensor kinase activity"/>
    <property type="evidence" value="ECO:0007669"/>
    <property type="project" value="InterPro"/>
</dbReference>
<dbReference type="InterPro" id="IPR050482">
    <property type="entry name" value="Sensor_HK_TwoCompSys"/>
</dbReference>
<evidence type="ECO:0000313" key="11">
    <source>
        <dbReference type="Proteomes" id="UP001153387"/>
    </source>
</evidence>
<evidence type="ECO:0000256" key="7">
    <source>
        <dbReference type="ARBA" id="ARBA00023012"/>
    </source>
</evidence>
<keyword evidence="11" id="KW-1185">Reference proteome</keyword>
<evidence type="ECO:0000256" key="5">
    <source>
        <dbReference type="ARBA" id="ARBA00022777"/>
    </source>
</evidence>
<dbReference type="CDD" id="cd16917">
    <property type="entry name" value="HATPase_UhpB-NarQ-NarX-like"/>
    <property type="match status" value="1"/>
</dbReference>
<dbReference type="InterPro" id="IPR005467">
    <property type="entry name" value="His_kinase_dom"/>
</dbReference>
<evidence type="ECO:0000256" key="4">
    <source>
        <dbReference type="ARBA" id="ARBA00022741"/>
    </source>
</evidence>
<accession>A0A9X4KM15</accession>
<dbReference type="SMART" id="SM00387">
    <property type="entry name" value="HATPase_c"/>
    <property type="match status" value="1"/>
</dbReference>
<evidence type="ECO:0000256" key="8">
    <source>
        <dbReference type="SAM" id="Phobius"/>
    </source>
</evidence>
<dbReference type="EMBL" id="JAPDHZ010000005">
    <property type="protein sequence ID" value="MDG0793899.1"/>
    <property type="molecule type" value="Genomic_DNA"/>
</dbReference>
<dbReference type="InterPro" id="IPR003594">
    <property type="entry name" value="HATPase_dom"/>
</dbReference>
<dbReference type="GO" id="GO:0005524">
    <property type="term" value="F:ATP binding"/>
    <property type="evidence" value="ECO:0007669"/>
    <property type="project" value="UniProtKB-KW"/>
</dbReference>
<evidence type="ECO:0000256" key="3">
    <source>
        <dbReference type="ARBA" id="ARBA00022679"/>
    </source>
</evidence>
<dbReference type="EC" id="2.7.13.3" evidence="2"/>
<dbReference type="GO" id="GO:0016020">
    <property type="term" value="C:membrane"/>
    <property type="evidence" value="ECO:0007669"/>
    <property type="project" value="InterPro"/>
</dbReference>
<keyword evidence="8" id="KW-0812">Transmembrane</keyword>
<keyword evidence="6 10" id="KW-0067">ATP-binding</keyword>
<dbReference type="PROSITE" id="PS50109">
    <property type="entry name" value="HIS_KIN"/>
    <property type="match status" value="1"/>
</dbReference>
<dbReference type="PANTHER" id="PTHR24421">
    <property type="entry name" value="NITRATE/NITRITE SENSOR PROTEIN NARX-RELATED"/>
    <property type="match status" value="1"/>
</dbReference>
<reference evidence="10 11" key="1">
    <citation type="submission" date="2022-10" db="EMBL/GenBank/DDBJ databases">
        <title>Comparative genomic analysis of Cohnella hashimotonis sp. nov., isolated from the International Space Station.</title>
        <authorList>
            <person name="Simpson A."/>
            <person name="Venkateswaran K."/>
        </authorList>
    </citation>
    <scope>NUCLEOTIDE SEQUENCE [LARGE SCALE GENOMIC DNA]</scope>
    <source>
        <strain evidence="10 11">DSM 18997</strain>
    </source>
</reference>
<feature type="transmembrane region" description="Helical" evidence="8">
    <location>
        <begin position="95"/>
        <end position="116"/>
    </location>
</feature>
<dbReference type="Gene3D" id="1.20.5.1930">
    <property type="match status" value="1"/>
</dbReference>
<evidence type="ECO:0000256" key="1">
    <source>
        <dbReference type="ARBA" id="ARBA00000085"/>
    </source>
</evidence>
<feature type="transmembrane region" description="Helical" evidence="8">
    <location>
        <begin position="36"/>
        <end position="54"/>
    </location>
</feature>
<sequence>MLKWIGIFFTLSTSPVVLLSFFSKVTSNHEWIPSEYTSWVVLLFPLSLTYLLSAKKIYDIDLVIRRFLLAIVVSFVPSILVIGLILILVSHKVRIENLMLAFTFILLLFSVTLYTLEYLTSKLERVLFPKKHYLQSSLNQISKKLGLISSFKQLKSVILIDIIDILNVHGGAIVFQHAESTEIISEGIVSHEEVMNALNDTAPSIDTGLCFELTHNQKYKSYLWLSPKKNNFMFGSEEIQWLKLIVSYLSVSMENLFLVSQMSLKLENLALQIPNENSANDIAWFRKLMFELQEKERFRIATDLHDTTMQDLFFLKRKLAALLDNYSDDWQDSEQAKSLLDYIDIINMNLRQSCFELHPYLLHELGLVRTIDKLIELERSALSFEIEFRYAGLDMIESCDMDMKRHLFRVFQELINNAKKHSNATKVHFSLNASNGKLMIQYRDNGLGFLSEQDLVREIGGSHIGLEQLKSRILSMRGVFEIKSGQGRGMSFSAVIPLKEGMTA</sequence>
<organism evidence="10 11">
    <name type="scientific">Cohnella ginsengisoli</name>
    <dbReference type="NCBI Taxonomy" id="425004"/>
    <lineage>
        <taxon>Bacteria</taxon>
        <taxon>Bacillati</taxon>
        <taxon>Bacillota</taxon>
        <taxon>Bacilli</taxon>
        <taxon>Bacillales</taxon>
        <taxon>Paenibacillaceae</taxon>
        <taxon>Cohnella</taxon>
    </lineage>
</organism>
<feature type="domain" description="Histidine kinase" evidence="9">
    <location>
        <begin position="407"/>
        <end position="500"/>
    </location>
</feature>
<dbReference type="SUPFAM" id="SSF55874">
    <property type="entry name" value="ATPase domain of HSP90 chaperone/DNA topoisomerase II/histidine kinase"/>
    <property type="match status" value="1"/>
</dbReference>
<dbReference type="PANTHER" id="PTHR24421:SF60">
    <property type="entry name" value="SENSOR HISTIDINE KINASE COMP"/>
    <property type="match status" value="1"/>
</dbReference>
<keyword evidence="8" id="KW-1133">Transmembrane helix</keyword>
<keyword evidence="7" id="KW-0902">Two-component regulatory system</keyword>
<dbReference type="RefSeq" id="WP_277567678.1">
    <property type="nucleotide sequence ID" value="NZ_JAPDHZ010000005.1"/>
</dbReference>